<evidence type="ECO:0008006" key="3">
    <source>
        <dbReference type="Google" id="ProtNLM"/>
    </source>
</evidence>
<evidence type="ECO:0000313" key="2">
    <source>
        <dbReference type="Proteomes" id="UP001228044"/>
    </source>
</evidence>
<accession>A0ABT8DQV4</accession>
<evidence type="ECO:0000313" key="1">
    <source>
        <dbReference type="EMBL" id="MDN3920726.1"/>
    </source>
</evidence>
<name>A0ABT8DQV4_9BURK</name>
<protein>
    <recommendedName>
        <fullName evidence="3">Phosphoglycerate mutase</fullName>
    </recommendedName>
</protein>
<gene>
    <name evidence="1" type="ORF">QWJ38_10585</name>
</gene>
<proteinExistence type="predicted"/>
<dbReference type="Proteomes" id="UP001228044">
    <property type="component" value="Unassembled WGS sequence"/>
</dbReference>
<comment type="caution">
    <text evidence="1">The sequence shown here is derived from an EMBL/GenBank/DDBJ whole genome shotgun (WGS) entry which is preliminary data.</text>
</comment>
<organism evidence="1 2">
    <name type="scientific">Roseateles violae</name>
    <dbReference type="NCBI Taxonomy" id="3058042"/>
    <lineage>
        <taxon>Bacteria</taxon>
        <taxon>Pseudomonadati</taxon>
        <taxon>Pseudomonadota</taxon>
        <taxon>Betaproteobacteria</taxon>
        <taxon>Burkholderiales</taxon>
        <taxon>Sphaerotilaceae</taxon>
        <taxon>Roseateles</taxon>
    </lineage>
</organism>
<sequence length="311" mass="33073">MHLMIPYASAVDEACAHTLGDLRLPNLAAALGLLKAAGAPLGEDEYSLNTPFELALAAQRGHSGGAAGPLPTAAWLAREQGLDATLPWALLTPIHLSVGSDQVSALAPEALRLDAAESRAFFDSLAELWPAGEGWQAHWLAPTQWLLGHARFAALPCASLDRVVGRNVEAWKPEARALRTLQNEFQMLLHRNPLNEAREARGELALNSVWISGCGLASGGALPAELRIEAGLREPLLAGDWAAWAEAWRALDAGPVADLLTRLRAGDAAELTLCGERFAQAYRLPARGALLRAWQGLAPPRADTAKTLGAL</sequence>
<reference evidence="1 2" key="1">
    <citation type="submission" date="2023-06" db="EMBL/GenBank/DDBJ databases">
        <title>Pelomonas sp. PFR6 16S ribosomal RNA gene Genome sequencing and assembly.</title>
        <authorList>
            <person name="Woo H."/>
        </authorList>
    </citation>
    <scope>NUCLEOTIDE SEQUENCE [LARGE SCALE GENOMIC DNA]</scope>
    <source>
        <strain evidence="1 2">PFR6</strain>
    </source>
</reference>
<keyword evidence="2" id="KW-1185">Reference proteome</keyword>
<dbReference type="RefSeq" id="WP_290359050.1">
    <property type="nucleotide sequence ID" value="NZ_JAUHHC010000003.1"/>
</dbReference>
<dbReference type="EMBL" id="JAUHHC010000003">
    <property type="protein sequence ID" value="MDN3920726.1"/>
    <property type="molecule type" value="Genomic_DNA"/>
</dbReference>